<evidence type="ECO:0000313" key="1">
    <source>
        <dbReference type="EMBL" id="QNN54716.1"/>
    </source>
</evidence>
<reference evidence="1 2" key="1">
    <citation type="submission" date="2020-08" db="EMBL/GenBank/DDBJ databases">
        <title>Genome sequence of Nocardioides mesophilus KACC 16243T.</title>
        <authorList>
            <person name="Hyun D.-W."/>
            <person name="Bae J.-W."/>
        </authorList>
    </citation>
    <scope>NUCLEOTIDE SEQUENCE [LARGE SCALE GENOMIC DNA]</scope>
    <source>
        <strain evidence="1 2">KACC 16243</strain>
    </source>
</reference>
<dbReference type="SUPFAM" id="SSF109854">
    <property type="entry name" value="DinB/YfiT-like putative metalloenzymes"/>
    <property type="match status" value="1"/>
</dbReference>
<sequence length="207" mass="23368">MSTDQKAIWQRYYKERRDALISKVEDLSEYEARMPRTPTGTSLIGIIKHVLNVEAVYLGVTFGRPFPYADELVAESAYEVDPQADWYATADETTAGIIDLYRRLITHCEQTLELLDLDTVGHVRHWGGREVTLHWILVHNFNDLAQHNGQADILREQVDGSVGWRQPGDNVPGGYDWPAYVAKLTGLAEGFRDQPENVSATPGGERQ</sequence>
<dbReference type="AlphaFoldDB" id="A0A7G9RGJ1"/>
<protein>
    <submittedName>
        <fullName evidence="1">DinB family protein</fullName>
    </submittedName>
</protein>
<keyword evidence="2" id="KW-1185">Reference proteome</keyword>
<dbReference type="Pfam" id="PF04978">
    <property type="entry name" value="MST"/>
    <property type="match status" value="1"/>
</dbReference>
<accession>A0A7G9RGJ1</accession>
<dbReference type="RefSeq" id="WP_187580556.1">
    <property type="nucleotide sequence ID" value="NZ_CP060713.1"/>
</dbReference>
<dbReference type="Proteomes" id="UP000515947">
    <property type="component" value="Chromosome"/>
</dbReference>
<dbReference type="InterPro" id="IPR007061">
    <property type="entry name" value="MST-like"/>
</dbReference>
<dbReference type="InterPro" id="IPR034660">
    <property type="entry name" value="DinB/YfiT-like"/>
</dbReference>
<dbReference type="KEGG" id="nmes:H9L09_10695"/>
<proteinExistence type="predicted"/>
<gene>
    <name evidence="1" type="ORF">H9L09_10695</name>
</gene>
<dbReference type="Gene3D" id="1.20.120.450">
    <property type="entry name" value="dinb family like domain"/>
    <property type="match status" value="1"/>
</dbReference>
<evidence type="ECO:0000313" key="2">
    <source>
        <dbReference type="Proteomes" id="UP000515947"/>
    </source>
</evidence>
<organism evidence="1 2">
    <name type="scientific">Nocardioides mesophilus</name>
    <dbReference type="NCBI Taxonomy" id="433659"/>
    <lineage>
        <taxon>Bacteria</taxon>
        <taxon>Bacillati</taxon>
        <taxon>Actinomycetota</taxon>
        <taxon>Actinomycetes</taxon>
        <taxon>Propionibacteriales</taxon>
        <taxon>Nocardioidaceae</taxon>
        <taxon>Nocardioides</taxon>
    </lineage>
</organism>
<name>A0A7G9RGJ1_9ACTN</name>
<dbReference type="EMBL" id="CP060713">
    <property type="protein sequence ID" value="QNN54716.1"/>
    <property type="molecule type" value="Genomic_DNA"/>
</dbReference>